<feature type="compositionally biased region" description="Polar residues" evidence="14">
    <location>
        <begin position="1"/>
        <end position="18"/>
    </location>
</feature>
<keyword evidence="12" id="KW-0539">Nucleus</keyword>
<evidence type="ECO:0000256" key="6">
    <source>
        <dbReference type="ARBA" id="ARBA00022454"/>
    </source>
</evidence>
<comment type="subunit">
    <text evidence="4">Component of the EKC/KEOPS complex composed of at least BUD32, CGI121, GON7, KAE1 and PCC1; the whole complex dimerizes.</text>
</comment>
<evidence type="ECO:0000256" key="11">
    <source>
        <dbReference type="ARBA" id="ARBA00023163"/>
    </source>
</evidence>
<keyword evidence="7" id="KW-0819">tRNA processing</keyword>
<proteinExistence type="inferred from homology"/>
<dbReference type="InterPro" id="IPR014849">
    <property type="entry name" value="EKC/KEOPS_Gon7"/>
</dbReference>
<name>A0A2S4KP54_9HYPO</name>
<evidence type="ECO:0000256" key="8">
    <source>
        <dbReference type="ARBA" id="ARBA00022895"/>
    </source>
</evidence>
<accession>A0A2S4KP54</accession>
<keyword evidence="11" id="KW-0804">Transcription</keyword>
<feature type="region of interest" description="Disordered" evidence="14">
    <location>
        <begin position="62"/>
        <end position="95"/>
    </location>
</feature>
<gene>
    <name evidence="15" type="ORF">TPAR_07835</name>
</gene>
<evidence type="ECO:0000256" key="1">
    <source>
        <dbReference type="ARBA" id="ARBA00004123"/>
    </source>
</evidence>
<comment type="similarity">
    <text evidence="3">Belongs to the GON7 family.</text>
</comment>
<dbReference type="EMBL" id="PKSG01000930">
    <property type="protein sequence ID" value="POR31954.1"/>
    <property type="molecule type" value="Genomic_DNA"/>
</dbReference>
<comment type="function">
    <text evidence="13">Component of the EKC/KEOPS complex that is required for the formation of a threonylcarbamoyl group on adenosine at position 37 (t(6)A37) in tRNAs that read codons beginning with adenine. The complex is probably involved in the transfer of the threonylcarbamoyl moiety of threonylcarbamoyl-AMP (TC-AMP) to the N6 group of A37. GON7 likely plays a supporting role to the catalytic subunit KAE1 in the complex. The EKC/KEOPS complex also promotes both telomere uncapping and telomere elongation. The complex is required for efficient recruitment of transcriptional coactivators.</text>
</comment>
<sequence length="95" mass="10309">MSQKQSLDLTAAYTSPTNEPFGVTASIPAPPSSSTADTTAYLDALRTAVADTQDQVNRALTQRMEEDKARDGAPKLAVDEDKEEENYGEEVQDED</sequence>
<keyword evidence="9" id="KW-0805">Transcription regulation</keyword>
<dbReference type="GO" id="GO:0000781">
    <property type="term" value="C:chromosome, telomeric region"/>
    <property type="evidence" value="ECO:0007669"/>
    <property type="project" value="UniProtKB-SubCell"/>
</dbReference>
<dbReference type="Pfam" id="PF08738">
    <property type="entry name" value="Gon7"/>
    <property type="match status" value="1"/>
</dbReference>
<reference evidence="15 16" key="1">
    <citation type="submission" date="2018-01" db="EMBL/GenBank/DDBJ databases">
        <title>Harnessing the power of phylogenomics to disentangle the directionality and signatures of interkingdom host jumping in the parasitic fungal genus Tolypocladium.</title>
        <authorList>
            <person name="Quandt C.A."/>
            <person name="Patterson W."/>
            <person name="Spatafora J.W."/>
        </authorList>
    </citation>
    <scope>NUCLEOTIDE SEQUENCE [LARGE SCALE GENOMIC DNA]</scope>
    <source>
        <strain evidence="15 16">NRBC 100945</strain>
    </source>
</reference>
<evidence type="ECO:0000313" key="15">
    <source>
        <dbReference type="EMBL" id="POR31954.1"/>
    </source>
</evidence>
<evidence type="ECO:0000256" key="9">
    <source>
        <dbReference type="ARBA" id="ARBA00023015"/>
    </source>
</evidence>
<dbReference type="GO" id="GO:0008033">
    <property type="term" value="P:tRNA processing"/>
    <property type="evidence" value="ECO:0007669"/>
    <property type="project" value="UniProtKB-KW"/>
</dbReference>
<dbReference type="AlphaFoldDB" id="A0A2S4KP54"/>
<protein>
    <recommendedName>
        <fullName evidence="5">EKC/KEOPS complex subunit GON7</fullName>
    </recommendedName>
</protein>
<feature type="compositionally biased region" description="Low complexity" evidence="14">
    <location>
        <begin position="24"/>
        <end position="37"/>
    </location>
</feature>
<evidence type="ECO:0000256" key="3">
    <source>
        <dbReference type="ARBA" id="ARBA00008529"/>
    </source>
</evidence>
<evidence type="ECO:0000256" key="7">
    <source>
        <dbReference type="ARBA" id="ARBA00022694"/>
    </source>
</evidence>
<comment type="caution">
    <text evidence="15">The sequence shown here is derived from an EMBL/GenBank/DDBJ whole genome shotgun (WGS) entry which is preliminary data.</text>
</comment>
<dbReference type="Proteomes" id="UP000237481">
    <property type="component" value="Unassembled WGS sequence"/>
</dbReference>
<evidence type="ECO:0000256" key="5">
    <source>
        <dbReference type="ARBA" id="ARBA00019746"/>
    </source>
</evidence>
<evidence type="ECO:0000256" key="4">
    <source>
        <dbReference type="ARBA" id="ARBA00011534"/>
    </source>
</evidence>
<feature type="region of interest" description="Disordered" evidence="14">
    <location>
        <begin position="1"/>
        <end position="37"/>
    </location>
</feature>
<feature type="compositionally biased region" description="Basic and acidic residues" evidence="14">
    <location>
        <begin position="63"/>
        <end position="79"/>
    </location>
</feature>
<comment type="subcellular location">
    <subcellularLocation>
        <location evidence="2">Chromosome</location>
        <location evidence="2">Telomere</location>
    </subcellularLocation>
    <subcellularLocation>
        <location evidence="1">Nucleus</location>
    </subcellularLocation>
</comment>
<keyword evidence="10" id="KW-0010">Activator</keyword>
<evidence type="ECO:0000256" key="14">
    <source>
        <dbReference type="SAM" id="MobiDB-lite"/>
    </source>
</evidence>
<evidence type="ECO:0000313" key="16">
    <source>
        <dbReference type="Proteomes" id="UP000237481"/>
    </source>
</evidence>
<evidence type="ECO:0000256" key="10">
    <source>
        <dbReference type="ARBA" id="ARBA00023159"/>
    </source>
</evidence>
<keyword evidence="6" id="KW-0158">Chromosome</keyword>
<dbReference type="STRING" id="94208.A0A2S4KP54"/>
<evidence type="ECO:0000256" key="12">
    <source>
        <dbReference type="ARBA" id="ARBA00023242"/>
    </source>
</evidence>
<dbReference type="OrthoDB" id="2288868at2759"/>
<keyword evidence="16" id="KW-1185">Reference proteome</keyword>
<keyword evidence="8" id="KW-0779">Telomere</keyword>
<dbReference type="GO" id="GO:0005634">
    <property type="term" value="C:nucleus"/>
    <property type="evidence" value="ECO:0007669"/>
    <property type="project" value="UniProtKB-SubCell"/>
</dbReference>
<evidence type="ECO:0000256" key="13">
    <source>
        <dbReference type="ARBA" id="ARBA00025393"/>
    </source>
</evidence>
<feature type="compositionally biased region" description="Acidic residues" evidence="14">
    <location>
        <begin position="80"/>
        <end position="95"/>
    </location>
</feature>
<evidence type="ECO:0000256" key="2">
    <source>
        <dbReference type="ARBA" id="ARBA00004574"/>
    </source>
</evidence>
<organism evidence="15 16">
    <name type="scientific">Tolypocladium paradoxum</name>
    <dbReference type="NCBI Taxonomy" id="94208"/>
    <lineage>
        <taxon>Eukaryota</taxon>
        <taxon>Fungi</taxon>
        <taxon>Dikarya</taxon>
        <taxon>Ascomycota</taxon>
        <taxon>Pezizomycotina</taxon>
        <taxon>Sordariomycetes</taxon>
        <taxon>Hypocreomycetidae</taxon>
        <taxon>Hypocreales</taxon>
        <taxon>Ophiocordycipitaceae</taxon>
        <taxon>Tolypocladium</taxon>
    </lineage>
</organism>